<dbReference type="PROSITE" id="PS50175">
    <property type="entry name" value="ASP_PROT_RETROV"/>
    <property type="match status" value="1"/>
</dbReference>
<keyword evidence="1" id="KW-0378">Hydrolase</keyword>
<sequence>MRIFAPASLRFLAFNDTCFTLPQIEVVLPSGSRWRSFIDPNTNIVVKHAARIDCEISQPVVVHHQNVWQEFDPQKGTFSLLLAQNIQTVSSFSDPSSLPSPPRLTIFHNLFLTNLSELTERDQLHELWLSMDHSRLSKYVSSVLSPHQVSSLSEHPSLELDISRIEISGDTWPPRATTVPMHVLSLGSDHAFFVAQIPVRVNGIRMLALVDTGAGITVASKALMPLLGITHLEATLVPAAVGMAGIPVKFVGRSDVLIQVANQKIHQTLHFTDSQCISSRADSYNIILGNDLLGRLPSWSMDYQKRLFHVGNDYVQILTCAAQESITVPDVTQF</sequence>
<organism evidence="3">
    <name type="scientific">Heligmosomoides polygyrus</name>
    <name type="common">Parasitic roundworm</name>
    <dbReference type="NCBI Taxonomy" id="6339"/>
    <lineage>
        <taxon>Eukaryota</taxon>
        <taxon>Metazoa</taxon>
        <taxon>Ecdysozoa</taxon>
        <taxon>Nematoda</taxon>
        <taxon>Chromadorea</taxon>
        <taxon>Rhabditida</taxon>
        <taxon>Rhabditina</taxon>
        <taxon>Rhabditomorpha</taxon>
        <taxon>Strongyloidea</taxon>
        <taxon>Heligmosomidae</taxon>
        <taxon>Heligmosomoides</taxon>
    </lineage>
</organism>
<dbReference type="InterPro" id="IPR018061">
    <property type="entry name" value="Retropepsins"/>
</dbReference>
<proteinExistence type="predicted"/>
<dbReference type="EMBL" id="UZAH01011046">
    <property type="protein sequence ID" value="VDO37916.1"/>
    <property type="molecule type" value="Genomic_DNA"/>
</dbReference>
<dbReference type="InterPro" id="IPR021109">
    <property type="entry name" value="Peptidase_aspartic_dom_sf"/>
</dbReference>
<dbReference type="GO" id="GO:0004190">
    <property type="term" value="F:aspartic-type endopeptidase activity"/>
    <property type="evidence" value="ECO:0007669"/>
    <property type="project" value="InterPro"/>
</dbReference>
<evidence type="ECO:0000256" key="1">
    <source>
        <dbReference type="ARBA" id="ARBA00022801"/>
    </source>
</evidence>
<dbReference type="OrthoDB" id="5872974at2759"/>
<reference evidence="3" key="1">
    <citation type="submission" date="2018-11" db="EMBL/GenBank/DDBJ databases">
        <authorList>
            <consortium name="Pathogen Informatics"/>
        </authorList>
    </citation>
    <scope>NUCLEOTIDE SEQUENCE [LARGE SCALE GENOMIC DNA]</scope>
</reference>
<dbReference type="GO" id="GO:0006508">
    <property type="term" value="P:proteolysis"/>
    <property type="evidence" value="ECO:0007669"/>
    <property type="project" value="InterPro"/>
</dbReference>
<dbReference type="Pfam" id="PF00077">
    <property type="entry name" value="RVP"/>
    <property type="match status" value="1"/>
</dbReference>
<gene>
    <name evidence="3" type="ORF">HPBE_LOCUS3607</name>
</gene>
<dbReference type="AlphaFoldDB" id="A0A3P7USL1"/>
<protein>
    <recommendedName>
        <fullName evidence="2">Peptidase A2 domain-containing protein</fullName>
    </recommendedName>
</protein>
<dbReference type="SUPFAM" id="SSF50630">
    <property type="entry name" value="Acid proteases"/>
    <property type="match status" value="1"/>
</dbReference>
<dbReference type="Gene3D" id="2.40.70.10">
    <property type="entry name" value="Acid Proteases"/>
    <property type="match status" value="1"/>
</dbReference>
<feature type="non-terminal residue" evidence="3">
    <location>
        <position position="334"/>
    </location>
</feature>
<accession>A0A3P7USL1</accession>
<dbReference type="InterPro" id="IPR001995">
    <property type="entry name" value="Peptidase_A2_cat"/>
</dbReference>
<dbReference type="CDD" id="cd00303">
    <property type="entry name" value="retropepsin_like"/>
    <property type="match status" value="1"/>
</dbReference>
<name>A0A3P7USL1_HELPZ</name>
<feature type="domain" description="Peptidase A2" evidence="2">
    <location>
        <begin position="206"/>
        <end position="292"/>
    </location>
</feature>
<evidence type="ECO:0000313" key="3">
    <source>
        <dbReference type="EMBL" id="VDO37916.1"/>
    </source>
</evidence>
<evidence type="ECO:0000259" key="2">
    <source>
        <dbReference type="PROSITE" id="PS50175"/>
    </source>
</evidence>